<keyword evidence="3" id="KW-1185">Reference proteome</keyword>
<proteinExistence type="predicted"/>
<gene>
    <name evidence="2" type="ORF">DFR38_104245</name>
</gene>
<evidence type="ECO:0000313" key="2">
    <source>
        <dbReference type="EMBL" id="PXX49601.1"/>
    </source>
</evidence>
<evidence type="ECO:0000256" key="1">
    <source>
        <dbReference type="SAM" id="MobiDB-lite"/>
    </source>
</evidence>
<dbReference type="Proteomes" id="UP000248395">
    <property type="component" value="Unassembled WGS sequence"/>
</dbReference>
<reference evidence="2 3" key="1">
    <citation type="submission" date="2018-05" db="EMBL/GenBank/DDBJ databases">
        <title>Genomic Encyclopedia of Type Strains, Phase IV (KMG-IV): sequencing the most valuable type-strain genomes for metagenomic binning, comparative biology and taxonomic classification.</title>
        <authorList>
            <person name="Goeker M."/>
        </authorList>
    </citation>
    <scope>NUCLEOTIDE SEQUENCE [LARGE SCALE GENOMIC DNA]</scope>
    <source>
        <strain evidence="2 3">DSM 25134</strain>
    </source>
</reference>
<dbReference type="EMBL" id="QJKC01000004">
    <property type="protein sequence ID" value="PXX49601.1"/>
    <property type="molecule type" value="Genomic_DNA"/>
</dbReference>
<organism evidence="2 3">
    <name type="scientific">Aquitalea magnusonii</name>
    <dbReference type="NCBI Taxonomy" id="332411"/>
    <lineage>
        <taxon>Bacteria</taxon>
        <taxon>Pseudomonadati</taxon>
        <taxon>Pseudomonadota</taxon>
        <taxon>Betaproteobacteria</taxon>
        <taxon>Neisseriales</taxon>
        <taxon>Chromobacteriaceae</taxon>
        <taxon>Aquitalea</taxon>
    </lineage>
</organism>
<dbReference type="AlphaFoldDB" id="A0A318JN32"/>
<protein>
    <submittedName>
        <fullName evidence="2">Uncharacterized protein</fullName>
    </submittedName>
</protein>
<sequence length="193" mass="21235">MASSAAPCPARKEREFAQPGVAWGCRGAGDAAPLPARRAAPPRKHAARATGIGAHHITVGIDTTPVVCIAGRQKKTGAVAPVNDIPHEMYSPSTNCKALPRPPPWRAGQHPVRSSQHKRALRVCRWICEIFPTQLIKHYCIQSYKQALTVQYQDLSLLFDQIIQSLAQQPPRRHRQRPPPMSTRQGPGPRAKC</sequence>
<evidence type="ECO:0000313" key="3">
    <source>
        <dbReference type="Proteomes" id="UP000248395"/>
    </source>
</evidence>
<name>A0A318JN32_9NEIS</name>
<accession>A0A318JN32</accession>
<comment type="caution">
    <text evidence="2">The sequence shown here is derived from an EMBL/GenBank/DDBJ whole genome shotgun (WGS) entry which is preliminary data.</text>
</comment>
<feature type="region of interest" description="Disordered" evidence="1">
    <location>
        <begin position="168"/>
        <end position="193"/>
    </location>
</feature>